<accession>A0A7L9QE86</accession>
<evidence type="ECO:0000313" key="2">
    <source>
        <dbReference type="EMBL" id="QOL01161.1"/>
    </source>
</evidence>
<name>A0A7L9QE86_9CHLO</name>
<evidence type="ECO:0000256" key="1">
    <source>
        <dbReference type="SAM" id="SignalP"/>
    </source>
</evidence>
<dbReference type="EMBL" id="MT438914">
    <property type="protein sequence ID" value="QOL01161.1"/>
    <property type="molecule type" value="mRNA"/>
</dbReference>
<reference evidence="2" key="1">
    <citation type="journal article" date="2020" name="Microb. Ecol.">
        <title>The Under-explored Extracellular Proteome of Aero-Terrestrial Microalgae Provides Clues on Different Mechanisms of Desiccation Tolerance in Non-Model Organisms.</title>
        <authorList>
            <person name="Gonzalez-Hourcade M."/>
            <person name="Del Campo E.M."/>
            <person name="Casano L.M."/>
        </authorList>
    </citation>
    <scope>NUCLEOTIDE SEQUENCE</scope>
    <source>
        <strain evidence="2">SAG 216-12</strain>
    </source>
</reference>
<dbReference type="AlphaFoldDB" id="A0A7L9QE86"/>
<keyword evidence="1" id="KW-0732">Signal</keyword>
<feature type="chain" id="PRO_5029631993" evidence="1">
    <location>
        <begin position="24"/>
        <end position="301"/>
    </location>
</feature>
<protein>
    <submittedName>
        <fullName evidence="2">Putative extracellular protein CSOL_082</fullName>
    </submittedName>
</protein>
<proteinExistence type="evidence at transcript level"/>
<feature type="signal peptide" evidence="1">
    <location>
        <begin position="1"/>
        <end position="23"/>
    </location>
</feature>
<sequence length="301" mass="30688">MASSGLRFAGAVLALCLIGAVNAQDDATKLESVKSVYLPTTTNDYGSMIYSLLAEQANFLAAKDGAATEGSPLNLLTSMASWAANAQTALFNMAPAEDSSTSLQSLPSTPLPDPLSQLLNVTASWGTIIGNSHADPVPQNLLNFLLENPIGPQLDAAVKALPTITDPVLLANATANFGSAVAGVPGVPAIFAKGGGNQVFSQSATVVAYRPCFVTESATGVSVSTQLIVVNPRVITSSATGVAITPKLIEIQPTLIKVKPVGVNVAPTGIQVIPKLINVGPQVVISYPATPAAKAPAAGRH</sequence>
<organism evidence="2">
    <name type="scientific">Pseudococcomyxa simplex</name>
    <dbReference type="NCBI Taxonomy" id="464287"/>
    <lineage>
        <taxon>Eukaryota</taxon>
        <taxon>Viridiplantae</taxon>
        <taxon>Chlorophyta</taxon>
        <taxon>core chlorophytes</taxon>
        <taxon>Trebouxiophyceae</taxon>
        <taxon>Chlorellales</taxon>
        <taxon>Oocystaceae</taxon>
        <taxon>Pseudococcomyxa</taxon>
    </lineage>
</organism>